<feature type="transmembrane region" description="Helical" evidence="11">
    <location>
        <begin position="93"/>
        <end position="116"/>
    </location>
</feature>
<keyword evidence="6 11" id="KW-0472">Membrane</keyword>
<dbReference type="InterPro" id="IPR051474">
    <property type="entry name" value="Anti-sigma-K/W_factor"/>
</dbReference>
<evidence type="ECO:0000256" key="4">
    <source>
        <dbReference type="ARBA" id="ARBA00022692"/>
    </source>
</evidence>
<evidence type="ECO:0000256" key="8">
    <source>
        <dbReference type="ARBA" id="ARBA00030803"/>
    </source>
</evidence>
<feature type="region of interest" description="Disordered" evidence="10">
    <location>
        <begin position="231"/>
        <end position="251"/>
    </location>
</feature>
<dbReference type="PANTHER" id="PTHR37461">
    <property type="entry name" value="ANTI-SIGMA-K FACTOR RSKA"/>
    <property type="match status" value="1"/>
</dbReference>
<keyword evidence="4 11" id="KW-0812">Transmembrane</keyword>
<dbReference type="GO" id="GO:0006417">
    <property type="term" value="P:regulation of translation"/>
    <property type="evidence" value="ECO:0007669"/>
    <property type="project" value="TreeGrafter"/>
</dbReference>
<evidence type="ECO:0000256" key="2">
    <source>
        <dbReference type="ARBA" id="ARBA00004236"/>
    </source>
</evidence>
<evidence type="ECO:0000256" key="6">
    <source>
        <dbReference type="ARBA" id="ARBA00023136"/>
    </source>
</evidence>
<proteinExistence type="predicted"/>
<evidence type="ECO:0000256" key="11">
    <source>
        <dbReference type="SAM" id="Phobius"/>
    </source>
</evidence>
<reference evidence="13 14" key="1">
    <citation type="submission" date="2015-09" db="EMBL/GenBank/DDBJ databases">
        <title>Draft genome sequence of Kouleothrix aurantiaca JCM 19913.</title>
        <authorList>
            <person name="Hemp J."/>
        </authorList>
    </citation>
    <scope>NUCLEOTIDE SEQUENCE [LARGE SCALE GENOMIC DNA]</scope>
    <source>
        <strain evidence="13 14">COM-B</strain>
    </source>
</reference>
<dbReference type="GO" id="GO:0005886">
    <property type="term" value="C:plasma membrane"/>
    <property type="evidence" value="ECO:0007669"/>
    <property type="project" value="UniProtKB-SubCell"/>
</dbReference>
<evidence type="ECO:0000256" key="9">
    <source>
        <dbReference type="SAM" id="Coils"/>
    </source>
</evidence>
<dbReference type="InterPro" id="IPR041916">
    <property type="entry name" value="Anti_sigma_zinc_sf"/>
</dbReference>
<comment type="subcellular location">
    <subcellularLocation>
        <location evidence="2">Cell membrane</location>
    </subcellularLocation>
    <subcellularLocation>
        <location evidence="1">Membrane</location>
        <topology evidence="1">Single-pass membrane protein</topology>
    </subcellularLocation>
</comment>
<keyword evidence="9" id="KW-0175">Coiled coil</keyword>
<sequence>MTTPPDDILDLLTAYALGTIEPDELAHVSQLLAQRPELRTLLAELREAANALPYALPEATPPADLRQRTLDYATGRTTRAPARSGGIATRMRVWVASLGTLAAVAIVAAVVGWGQFFGATSQSAQMAQQVATAQTQLNDLQAQISEATRVLASLQGEAGQAALLETNSGQTVFVAKLPRLEPGRVYQLWRIQGNNAPASAGLFTVNQAGCGQASMTNGQPAAGEVIAVTNEPAGGSPGPTSNPLIASTVNA</sequence>
<name>A0A0N8PSJ6_9CHLR</name>
<keyword evidence="3" id="KW-1003">Cell membrane</keyword>
<protein>
    <recommendedName>
        <fullName evidence="8">Regulator of SigK</fullName>
    </recommendedName>
    <alternativeName>
        <fullName evidence="7">Sigma-K anti-sigma factor RskA</fullName>
    </alternativeName>
</protein>
<evidence type="ECO:0000259" key="12">
    <source>
        <dbReference type="Pfam" id="PF10099"/>
    </source>
</evidence>
<feature type="compositionally biased region" description="Polar residues" evidence="10">
    <location>
        <begin position="238"/>
        <end position="251"/>
    </location>
</feature>
<dbReference type="InterPro" id="IPR018764">
    <property type="entry name" value="RskA_C"/>
</dbReference>
<feature type="coiled-coil region" evidence="9">
    <location>
        <begin position="123"/>
        <end position="157"/>
    </location>
</feature>
<accession>A0A0N8PSJ6</accession>
<evidence type="ECO:0000256" key="10">
    <source>
        <dbReference type="SAM" id="MobiDB-lite"/>
    </source>
</evidence>
<organism evidence="13 14">
    <name type="scientific">Kouleothrix aurantiaca</name>
    <dbReference type="NCBI Taxonomy" id="186479"/>
    <lineage>
        <taxon>Bacteria</taxon>
        <taxon>Bacillati</taxon>
        <taxon>Chloroflexota</taxon>
        <taxon>Chloroflexia</taxon>
        <taxon>Chloroflexales</taxon>
        <taxon>Roseiflexineae</taxon>
        <taxon>Roseiflexaceae</taxon>
        <taxon>Kouleothrix</taxon>
    </lineage>
</organism>
<dbReference type="PANTHER" id="PTHR37461:SF1">
    <property type="entry name" value="ANTI-SIGMA-K FACTOR RSKA"/>
    <property type="match status" value="1"/>
</dbReference>
<feature type="domain" description="Anti-sigma K factor RskA C-terminal" evidence="12">
    <location>
        <begin position="101"/>
        <end position="243"/>
    </location>
</feature>
<dbReference type="Proteomes" id="UP000050509">
    <property type="component" value="Unassembled WGS sequence"/>
</dbReference>
<evidence type="ECO:0000256" key="1">
    <source>
        <dbReference type="ARBA" id="ARBA00004167"/>
    </source>
</evidence>
<gene>
    <name evidence="13" type="ORF">SE17_12670</name>
</gene>
<dbReference type="Pfam" id="PF10099">
    <property type="entry name" value="RskA_C"/>
    <property type="match status" value="1"/>
</dbReference>
<dbReference type="EMBL" id="LJCR01000393">
    <property type="protein sequence ID" value="KPV52909.1"/>
    <property type="molecule type" value="Genomic_DNA"/>
</dbReference>
<evidence type="ECO:0000256" key="3">
    <source>
        <dbReference type="ARBA" id="ARBA00022475"/>
    </source>
</evidence>
<evidence type="ECO:0000313" key="14">
    <source>
        <dbReference type="Proteomes" id="UP000050509"/>
    </source>
</evidence>
<evidence type="ECO:0000313" key="13">
    <source>
        <dbReference type="EMBL" id="KPV52909.1"/>
    </source>
</evidence>
<evidence type="ECO:0000256" key="7">
    <source>
        <dbReference type="ARBA" id="ARBA00029829"/>
    </source>
</evidence>
<dbReference type="PATRIC" id="fig|186479.3.peg.8013"/>
<evidence type="ECO:0000256" key="5">
    <source>
        <dbReference type="ARBA" id="ARBA00022989"/>
    </source>
</evidence>
<keyword evidence="14" id="KW-1185">Reference proteome</keyword>
<dbReference type="Gene3D" id="1.10.10.1320">
    <property type="entry name" value="Anti-sigma factor, zinc-finger domain"/>
    <property type="match status" value="1"/>
</dbReference>
<comment type="caution">
    <text evidence="13">The sequence shown here is derived from an EMBL/GenBank/DDBJ whole genome shotgun (WGS) entry which is preliminary data.</text>
</comment>
<dbReference type="AlphaFoldDB" id="A0A0N8PSJ6"/>
<keyword evidence="5 11" id="KW-1133">Transmembrane helix</keyword>
<dbReference type="GO" id="GO:0016989">
    <property type="term" value="F:sigma factor antagonist activity"/>
    <property type="evidence" value="ECO:0007669"/>
    <property type="project" value="TreeGrafter"/>
</dbReference>